<evidence type="ECO:0000313" key="2">
    <source>
        <dbReference type="Proteomes" id="UP000694580"/>
    </source>
</evidence>
<dbReference type="Ensembl" id="ENSDCDT00010036473.1">
    <property type="protein sequence ID" value="ENSDCDP00010029487.1"/>
    <property type="gene ID" value="ENSDCDG00010018716.1"/>
</dbReference>
<sequence length="85" mass="9380">MRATVLFHNEGTVMGYSIRRHNPGRRSGELFHCLQEMPEQGGANTCHTAGKHFRMALGITLKGKNVDGVPCGFLTSTFFGMILLQ</sequence>
<accession>A0AAY4C8W2</accession>
<protein>
    <submittedName>
        <fullName evidence="1">Uncharacterized protein</fullName>
    </submittedName>
</protein>
<dbReference type="AlphaFoldDB" id="A0AAY4C8W2"/>
<reference evidence="1" key="2">
    <citation type="submission" date="2025-08" db="UniProtKB">
        <authorList>
            <consortium name="Ensembl"/>
        </authorList>
    </citation>
    <scope>IDENTIFICATION</scope>
</reference>
<keyword evidence="2" id="KW-1185">Reference proteome</keyword>
<dbReference type="Proteomes" id="UP000694580">
    <property type="component" value="Chromosome 18"/>
</dbReference>
<evidence type="ECO:0000313" key="1">
    <source>
        <dbReference type="Ensembl" id="ENSDCDP00010029487.1"/>
    </source>
</evidence>
<organism evidence="1 2">
    <name type="scientific">Denticeps clupeoides</name>
    <name type="common">denticle herring</name>
    <dbReference type="NCBI Taxonomy" id="299321"/>
    <lineage>
        <taxon>Eukaryota</taxon>
        <taxon>Metazoa</taxon>
        <taxon>Chordata</taxon>
        <taxon>Craniata</taxon>
        <taxon>Vertebrata</taxon>
        <taxon>Euteleostomi</taxon>
        <taxon>Actinopterygii</taxon>
        <taxon>Neopterygii</taxon>
        <taxon>Teleostei</taxon>
        <taxon>Clupei</taxon>
        <taxon>Clupeiformes</taxon>
        <taxon>Denticipitoidei</taxon>
        <taxon>Denticipitidae</taxon>
        <taxon>Denticeps</taxon>
    </lineage>
</organism>
<reference evidence="1 2" key="1">
    <citation type="submission" date="2020-06" db="EMBL/GenBank/DDBJ databases">
        <authorList>
            <consortium name="Wellcome Sanger Institute Data Sharing"/>
        </authorList>
    </citation>
    <scope>NUCLEOTIDE SEQUENCE [LARGE SCALE GENOMIC DNA]</scope>
</reference>
<name>A0AAY4C8W2_9TELE</name>
<reference evidence="1" key="3">
    <citation type="submission" date="2025-09" db="UniProtKB">
        <authorList>
            <consortium name="Ensembl"/>
        </authorList>
    </citation>
    <scope>IDENTIFICATION</scope>
</reference>
<proteinExistence type="predicted"/>